<protein>
    <submittedName>
        <fullName evidence="2">Uncharacterized protein</fullName>
    </submittedName>
</protein>
<evidence type="ECO:0000313" key="3">
    <source>
        <dbReference type="Proteomes" id="UP000228770"/>
    </source>
</evidence>
<dbReference type="AlphaFoldDB" id="A0A2M8C226"/>
<evidence type="ECO:0000313" key="2">
    <source>
        <dbReference type="EMBL" id="PJB50141.1"/>
    </source>
</evidence>
<keyword evidence="1" id="KW-1133">Transmembrane helix</keyword>
<keyword evidence="1" id="KW-0812">Transmembrane</keyword>
<feature type="transmembrane region" description="Helical" evidence="1">
    <location>
        <begin position="21"/>
        <end position="43"/>
    </location>
</feature>
<dbReference type="Proteomes" id="UP000228770">
    <property type="component" value="Unassembled WGS sequence"/>
</dbReference>
<sequence length="69" mass="7312">MRVKLKTKKYTCSASQSLIEILIGIGIVGVVFSAVAGIVYVSLQGATTSKERSLAQSLANDMYTSVQSV</sequence>
<gene>
    <name evidence="2" type="ORF">CO102_01885</name>
</gene>
<proteinExistence type="predicted"/>
<dbReference type="EMBL" id="PFUA01000045">
    <property type="protein sequence ID" value="PJB50141.1"/>
    <property type="molecule type" value="Genomic_DNA"/>
</dbReference>
<feature type="non-terminal residue" evidence="2">
    <location>
        <position position="69"/>
    </location>
</feature>
<comment type="caution">
    <text evidence="2">The sequence shown here is derived from an EMBL/GenBank/DDBJ whole genome shotgun (WGS) entry which is preliminary data.</text>
</comment>
<accession>A0A2M8C226</accession>
<keyword evidence="1" id="KW-0472">Membrane</keyword>
<organism evidence="2 3">
    <name type="scientific">Candidatus Brennerbacteria bacterium CG_4_9_14_3_um_filter_43_9</name>
    <dbReference type="NCBI Taxonomy" id="1974522"/>
    <lineage>
        <taxon>Bacteria</taxon>
        <taxon>Candidatus Brenneribacteriota</taxon>
    </lineage>
</organism>
<reference evidence="3" key="1">
    <citation type="submission" date="2017-09" db="EMBL/GenBank/DDBJ databases">
        <title>Depth-based differentiation of microbial function through sediment-hosted aquifers and enrichment of novel symbionts in the deep terrestrial subsurface.</title>
        <authorList>
            <person name="Probst A.J."/>
            <person name="Ladd B."/>
            <person name="Jarett J.K."/>
            <person name="Geller-Mcgrath D.E."/>
            <person name="Sieber C.M.K."/>
            <person name="Emerson J.B."/>
            <person name="Anantharaman K."/>
            <person name="Thomas B.C."/>
            <person name="Malmstrom R."/>
            <person name="Stieglmeier M."/>
            <person name="Klingl A."/>
            <person name="Woyke T."/>
            <person name="Ryan C.M."/>
            <person name="Banfield J.F."/>
        </authorList>
    </citation>
    <scope>NUCLEOTIDE SEQUENCE [LARGE SCALE GENOMIC DNA]</scope>
</reference>
<evidence type="ECO:0000256" key="1">
    <source>
        <dbReference type="SAM" id="Phobius"/>
    </source>
</evidence>
<name>A0A2M8C226_9BACT</name>